<comment type="similarity">
    <text evidence="1">Belongs to the short-chain dehydrogenases/reductases (SDR) family.</text>
</comment>
<keyword evidence="2" id="KW-0560">Oxidoreductase</keyword>
<dbReference type="InterPro" id="IPR036291">
    <property type="entry name" value="NAD(P)-bd_dom_sf"/>
</dbReference>
<feature type="region of interest" description="Disordered" evidence="3">
    <location>
        <begin position="201"/>
        <end position="221"/>
    </location>
</feature>
<organism evidence="4 5">
    <name type="scientific">Variovorax dokdonensis</name>
    <dbReference type="NCBI Taxonomy" id="344883"/>
    <lineage>
        <taxon>Bacteria</taxon>
        <taxon>Pseudomonadati</taxon>
        <taxon>Pseudomonadota</taxon>
        <taxon>Betaproteobacteria</taxon>
        <taxon>Burkholderiales</taxon>
        <taxon>Comamonadaceae</taxon>
        <taxon>Variovorax</taxon>
    </lineage>
</organism>
<evidence type="ECO:0000313" key="5">
    <source>
        <dbReference type="Proteomes" id="UP001174908"/>
    </source>
</evidence>
<dbReference type="Pfam" id="PF13561">
    <property type="entry name" value="adh_short_C2"/>
    <property type="match status" value="1"/>
</dbReference>
<reference evidence="4" key="1">
    <citation type="submission" date="2023-06" db="EMBL/GenBank/DDBJ databases">
        <authorList>
            <person name="Jiang Y."/>
            <person name="Liu Q."/>
        </authorList>
    </citation>
    <scope>NUCLEOTIDE SEQUENCE</scope>
    <source>
        <strain evidence="4">CGMCC 1.12089</strain>
    </source>
</reference>
<dbReference type="EMBL" id="JASZYV010000002">
    <property type="protein sequence ID" value="MDM0045045.1"/>
    <property type="molecule type" value="Genomic_DNA"/>
</dbReference>
<dbReference type="PROSITE" id="PS00061">
    <property type="entry name" value="ADH_SHORT"/>
    <property type="match status" value="1"/>
</dbReference>
<dbReference type="Proteomes" id="UP001174908">
    <property type="component" value="Unassembled WGS sequence"/>
</dbReference>
<dbReference type="PRINTS" id="PR00081">
    <property type="entry name" value="GDHRDH"/>
</dbReference>
<dbReference type="InterPro" id="IPR020904">
    <property type="entry name" value="Sc_DH/Rdtase_CS"/>
</dbReference>
<sequence length="259" mass="26910">MGKFDARVVLVTGASGGIGAATARLFTEKGGTVIAADLRESEDLGARTSTVESVMLDVTSEASWSSVFAHILERHSKLDVLVNAAGIVGDVVSGTLELTTLEEWRRVMAVNLDGTFLGCREAMKAMARRGAGAIVNLSSVGTYYPTTQSVAYGASKGGVTQLTKSVALFGSQGGKRIRCNSVHPGRTDTAMLDSIVAQRAQRSGNTGSGEARASADRIPLGPAGTPQDVANLIAFLASDDAGYITGAEFVVDGGWKLLR</sequence>
<dbReference type="RefSeq" id="WP_286660150.1">
    <property type="nucleotide sequence ID" value="NZ_JASZYV010000002.1"/>
</dbReference>
<proteinExistence type="inferred from homology"/>
<dbReference type="PRINTS" id="PR00080">
    <property type="entry name" value="SDRFAMILY"/>
</dbReference>
<gene>
    <name evidence="4" type="ORF">QTH91_11180</name>
</gene>
<keyword evidence="5" id="KW-1185">Reference proteome</keyword>
<evidence type="ECO:0000313" key="4">
    <source>
        <dbReference type="EMBL" id="MDM0045045.1"/>
    </source>
</evidence>
<evidence type="ECO:0000256" key="1">
    <source>
        <dbReference type="ARBA" id="ARBA00006484"/>
    </source>
</evidence>
<evidence type="ECO:0000256" key="2">
    <source>
        <dbReference type="ARBA" id="ARBA00023002"/>
    </source>
</evidence>
<dbReference type="PANTHER" id="PTHR24321">
    <property type="entry name" value="DEHYDROGENASES, SHORT CHAIN"/>
    <property type="match status" value="1"/>
</dbReference>
<accession>A0ABT7NAS2</accession>
<dbReference type="SUPFAM" id="SSF51735">
    <property type="entry name" value="NAD(P)-binding Rossmann-fold domains"/>
    <property type="match status" value="1"/>
</dbReference>
<protein>
    <submittedName>
        <fullName evidence="4">SDR family NAD(P)-dependent oxidoreductase</fullName>
    </submittedName>
</protein>
<dbReference type="InterPro" id="IPR002347">
    <property type="entry name" value="SDR_fam"/>
</dbReference>
<dbReference type="Gene3D" id="3.40.50.720">
    <property type="entry name" value="NAD(P)-binding Rossmann-like Domain"/>
    <property type="match status" value="1"/>
</dbReference>
<comment type="caution">
    <text evidence="4">The sequence shown here is derived from an EMBL/GenBank/DDBJ whole genome shotgun (WGS) entry which is preliminary data.</text>
</comment>
<evidence type="ECO:0000256" key="3">
    <source>
        <dbReference type="SAM" id="MobiDB-lite"/>
    </source>
</evidence>
<name>A0ABT7NAS2_9BURK</name>
<dbReference type="PANTHER" id="PTHR24321:SF8">
    <property type="entry name" value="ESTRADIOL 17-BETA-DEHYDROGENASE 8-RELATED"/>
    <property type="match status" value="1"/>
</dbReference>